<dbReference type="Gene3D" id="3.20.20.80">
    <property type="entry name" value="Glycosidases"/>
    <property type="match status" value="1"/>
</dbReference>
<dbReference type="Pfam" id="PF00704">
    <property type="entry name" value="Glyco_hydro_18"/>
    <property type="match status" value="1"/>
</dbReference>
<gene>
    <name evidence="8" type="ORF">EZ444_25980</name>
</gene>
<dbReference type="InterPro" id="IPR001223">
    <property type="entry name" value="Glyco_hydro18_cat"/>
</dbReference>
<dbReference type="InterPro" id="IPR050314">
    <property type="entry name" value="Glycosyl_Hydrlase_18"/>
</dbReference>
<evidence type="ECO:0000256" key="1">
    <source>
        <dbReference type="ARBA" id="ARBA00000822"/>
    </source>
</evidence>
<keyword evidence="9" id="KW-1185">Reference proteome</keyword>
<dbReference type="GO" id="GO:0008843">
    <property type="term" value="F:endochitinase activity"/>
    <property type="evidence" value="ECO:0007669"/>
    <property type="project" value="UniProtKB-EC"/>
</dbReference>
<dbReference type="OrthoDB" id="9775889at2"/>
<evidence type="ECO:0000313" key="9">
    <source>
        <dbReference type="Proteomes" id="UP000291117"/>
    </source>
</evidence>
<evidence type="ECO:0000256" key="2">
    <source>
        <dbReference type="ARBA" id="ARBA00012729"/>
    </source>
</evidence>
<dbReference type="InterPro" id="IPR001579">
    <property type="entry name" value="Glyco_hydro_18_chit_AS"/>
</dbReference>
<protein>
    <recommendedName>
        <fullName evidence="2">chitinase</fullName>
        <ecNumber evidence="2">3.2.1.14</ecNumber>
    </recommendedName>
</protein>
<dbReference type="GO" id="GO:0006032">
    <property type="term" value="P:chitin catabolic process"/>
    <property type="evidence" value="ECO:0007669"/>
    <property type="project" value="TreeGrafter"/>
</dbReference>
<dbReference type="AlphaFoldDB" id="A0A4R0MBV8"/>
<proteinExistence type="inferred from homology"/>
<dbReference type="PROSITE" id="PS51257">
    <property type="entry name" value="PROKAR_LIPOPROTEIN"/>
    <property type="match status" value="1"/>
</dbReference>
<dbReference type="RefSeq" id="WP_131612828.1">
    <property type="nucleotide sequence ID" value="NZ_SJSM01000036.1"/>
</dbReference>
<dbReference type="PANTHER" id="PTHR11177">
    <property type="entry name" value="CHITINASE"/>
    <property type="match status" value="1"/>
</dbReference>
<dbReference type="PANTHER" id="PTHR11177:SF317">
    <property type="entry name" value="CHITINASE 12-RELATED"/>
    <property type="match status" value="1"/>
</dbReference>
<keyword evidence="4 5" id="KW-0326">Glycosidase</keyword>
<dbReference type="SUPFAM" id="SSF51445">
    <property type="entry name" value="(Trans)glycosidases"/>
    <property type="match status" value="1"/>
</dbReference>
<keyword evidence="3 5" id="KW-0378">Hydrolase</keyword>
<dbReference type="Proteomes" id="UP000291117">
    <property type="component" value="Unassembled WGS sequence"/>
</dbReference>
<dbReference type="EC" id="3.2.1.14" evidence="2"/>
<dbReference type="InterPro" id="IPR017853">
    <property type="entry name" value="GH"/>
</dbReference>
<dbReference type="SMART" id="SM00636">
    <property type="entry name" value="Glyco_18"/>
    <property type="match status" value="1"/>
</dbReference>
<name>A0A4R0MBV8_9SPHI</name>
<dbReference type="PROSITE" id="PS01095">
    <property type="entry name" value="GH18_1"/>
    <property type="match status" value="1"/>
</dbReference>
<dbReference type="PROSITE" id="PS51910">
    <property type="entry name" value="GH18_2"/>
    <property type="match status" value="1"/>
</dbReference>
<feature type="domain" description="GH18" evidence="7">
    <location>
        <begin position="47"/>
        <end position="342"/>
    </location>
</feature>
<dbReference type="EMBL" id="SJSM01000036">
    <property type="protein sequence ID" value="TCC83761.1"/>
    <property type="molecule type" value="Genomic_DNA"/>
</dbReference>
<evidence type="ECO:0000256" key="4">
    <source>
        <dbReference type="ARBA" id="ARBA00023295"/>
    </source>
</evidence>
<evidence type="ECO:0000256" key="6">
    <source>
        <dbReference type="RuleBase" id="RU004453"/>
    </source>
</evidence>
<comment type="similarity">
    <text evidence="6">Belongs to the glycosyl hydrolase 18 family.</text>
</comment>
<dbReference type="Gene3D" id="3.40.5.30">
    <property type="entry name" value="(Trans)glycosidases - domain 2"/>
    <property type="match status" value="1"/>
</dbReference>
<comment type="catalytic activity">
    <reaction evidence="1">
        <text>Random endo-hydrolysis of N-acetyl-beta-D-glucosaminide (1-&gt;4)-beta-linkages in chitin and chitodextrins.</text>
        <dbReference type="EC" id="3.2.1.14"/>
    </reaction>
</comment>
<evidence type="ECO:0000256" key="5">
    <source>
        <dbReference type="RuleBase" id="RU000489"/>
    </source>
</evidence>
<dbReference type="InterPro" id="IPR011583">
    <property type="entry name" value="Chitinase_II/V-like_cat"/>
</dbReference>
<dbReference type="GO" id="GO:0005975">
    <property type="term" value="P:carbohydrate metabolic process"/>
    <property type="evidence" value="ECO:0007669"/>
    <property type="project" value="InterPro"/>
</dbReference>
<dbReference type="GO" id="GO:0008061">
    <property type="term" value="F:chitin binding"/>
    <property type="evidence" value="ECO:0007669"/>
    <property type="project" value="InterPro"/>
</dbReference>
<evidence type="ECO:0000256" key="3">
    <source>
        <dbReference type="ARBA" id="ARBA00022801"/>
    </source>
</evidence>
<reference evidence="8 9" key="1">
    <citation type="submission" date="2019-02" db="EMBL/GenBank/DDBJ databases">
        <title>Pedobacter sp. RP-3-8 sp. nov., isolated from Arctic soil.</title>
        <authorList>
            <person name="Dahal R.H."/>
        </authorList>
    </citation>
    <scope>NUCLEOTIDE SEQUENCE [LARGE SCALE GENOMIC DNA]</scope>
    <source>
        <strain evidence="8 9">RP-3-8</strain>
    </source>
</reference>
<comment type="caution">
    <text evidence="8">The sequence shown here is derived from an EMBL/GenBank/DDBJ whole genome shotgun (WGS) entry which is preliminary data.</text>
</comment>
<evidence type="ECO:0000313" key="8">
    <source>
        <dbReference type="EMBL" id="TCC83761.1"/>
    </source>
</evidence>
<accession>A0A4R0MBV8</accession>
<sequence>MKRFLILSIAIVTVLASCKKEVIKVPDGYGAKVFVKPTTPYVPDMGFKQVAYFPSYRFIKDIDTTSLDDLTHVIFSFLKPRADGSLVLDDTKDKVKDVVSLVKRHNCKIIIALNGDDKIYTTLLANPQTRELLISNIVKYMLENQFDGVDLDWEYPSATKGSDVTFGLFMQSLSVELHSWHRTLSMAVTAGLYAGGVKEGINKMAIDACDFVNLMAYDGIGTDPARPKDHSSYKMADDVLNVWLNEKNLPKEKAVLGLPAYGKTDANVSMSFKDLLVKGADPKGSEFMIGTTMYYYNGIPTIELKTKLAKTRANGVMFWELGQDAGGANSLIKVSKAAFLAKVP</sequence>
<organism evidence="8 9">
    <name type="scientific">Pedobacter hiemivivus</name>
    <dbReference type="NCBI Taxonomy" id="2530454"/>
    <lineage>
        <taxon>Bacteria</taxon>
        <taxon>Pseudomonadati</taxon>
        <taxon>Bacteroidota</taxon>
        <taxon>Sphingobacteriia</taxon>
        <taxon>Sphingobacteriales</taxon>
        <taxon>Sphingobacteriaceae</taxon>
        <taxon>Pedobacter</taxon>
    </lineage>
</organism>
<evidence type="ECO:0000259" key="7">
    <source>
        <dbReference type="PROSITE" id="PS51910"/>
    </source>
</evidence>
<dbReference type="GO" id="GO:0005576">
    <property type="term" value="C:extracellular region"/>
    <property type="evidence" value="ECO:0007669"/>
    <property type="project" value="TreeGrafter"/>
</dbReference>